<dbReference type="AlphaFoldDB" id="A0A558AWU7"/>
<feature type="transmembrane region" description="Helical" evidence="6">
    <location>
        <begin position="6"/>
        <end position="25"/>
    </location>
</feature>
<feature type="transmembrane region" description="Helical" evidence="6">
    <location>
        <begin position="32"/>
        <end position="52"/>
    </location>
</feature>
<accession>A0A558AWU7</accession>
<feature type="transmembrane region" description="Helical" evidence="6">
    <location>
        <begin position="72"/>
        <end position="92"/>
    </location>
</feature>
<feature type="transmembrane region" description="Helical" evidence="6">
    <location>
        <begin position="173"/>
        <end position="193"/>
    </location>
</feature>
<evidence type="ECO:0000259" key="7">
    <source>
        <dbReference type="Pfam" id="PF03553"/>
    </source>
</evidence>
<dbReference type="EMBL" id="VMSJ01000001">
    <property type="protein sequence ID" value="TVT28732.1"/>
    <property type="molecule type" value="Genomic_DNA"/>
</dbReference>
<feature type="transmembrane region" description="Helical" evidence="6">
    <location>
        <begin position="389"/>
        <end position="416"/>
    </location>
</feature>
<name>A0A558AWU7_9STAP</name>
<feature type="transmembrane region" description="Helical" evidence="6">
    <location>
        <begin position="475"/>
        <end position="492"/>
    </location>
</feature>
<dbReference type="InterPro" id="IPR018461">
    <property type="entry name" value="Na/H_Antiport_NhaC-like_C"/>
</dbReference>
<feature type="transmembrane region" description="Helical" evidence="6">
    <location>
        <begin position="304"/>
        <end position="325"/>
    </location>
</feature>
<feature type="transmembrane region" description="Helical" evidence="6">
    <location>
        <begin position="345"/>
        <end position="368"/>
    </location>
</feature>
<evidence type="ECO:0000256" key="3">
    <source>
        <dbReference type="ARBA" id="ARBA00022692"/>
    </source>
</evidence>
<comment type="caution">
    <text evidence="8">The sequence shown here is derived from an EMBL/GenBank/DDBJ whole genome shotgun (WGS) entry which is preliminary data.</text>
</comment>
<dbReference type="Proteomes" id="UP000315103">
    <property type="component" value="Unassembled WGS sequence"/>
</dbReference>
<dbReference type="RefSeq" id="WP_145284050.1">
    <property type="nucleotide sequence ID" value="NZ_VMSJ01000001.1"/>
</dbReference>
<evidence type="ECO:0000256" key="5">
    <source>
        <dbReference type="ARBA" id="ARBA00023136"/>
    </source>
</evidence>
<keyword evidence="2" id="KW-1003">Cell membrane</keyword>
<evidence type="ECO:0000313" key="9">
    <source>
        <dbReference type="Proteomes" id="UP000315103"/>
    </source>
</evidence>
<evidence type="ECO:0000313" key="8">
    <source>
        <dbReference type="EMBL" id="TVT28732.1"/>
    </source>
</evidence>
<feature type="transmembrane region" description="Helical" evidence="6">
    <location>
        <begin position="498"/>
        <end position="520"/>
    </location>
</feature>
<feature type="transmembrane region" description="Helical" evidence="6">
    <location>
        <begin position="205"/>
        <end position="224"/>
    </location>
</feature>
<evidence type="ECO:0000256" key="2">
    <source>
        <dbReference type="ARBA" id="ARBA00022475"/>
    </source>
</evidence>
<feature type="transmembrane region" description="Helical" evidence="6">
    <location>
        <begin position="422"/>
        <end position="445"/>
    </location>
</feature>
<reference evidence="8 9" key="1">
    <citation type="submission" date="2019-07" db="EMBL/GenBank/DDBJ databases">
        <title>Salinicoccus cyprini sp. nov., isolated from gastro-intestinal tract of mirror carp, Cyprinus carpio var. specularis, collected from Gobind Sagar Reservoir, Himachal Pradesh, India.</title>
        <authorList>
            <person name="Talwar C."/>
            <person name="Singh A.K."/>
            <person name="Lal R."/>
            <person name="Negi R.K."/>
        </authorList>
    </citation>
    <scope>NUCLEOTIDE SEQUENCE [LARGE SCALE GENOMIC DNA]</scope>
    <source>
        <strain evidence="8 9">CT19</strain>
    </source>
</reference>
<feature type="transmembrane region" description="Helical" evidence="6">
    <location>
        <begin position="113"/>
        <end position="135"/>
    </location>
</feature>
<sequence length="530" mass="55973">MESILNWEYISLIPPLLTLVLVVLTRKVGISLGVGIITSAFVVAGAGIVETLRIIWNSFAMIFVDGGTINTWNAFILIFLSLLGIMTAFINMSGGAKAFTAWALTKVKSRRGANFATALLGIIVFIDDYFSALIVGQVAKPLTDKYNVSRAKLAYLIDTTASPVSVIAPISSWGAGIMGLVAPLLTAAGLVAISPFQAFVYMIPMNFYVLTAIAMMFIVIATRFDIGPMRKHETLALNEGRVVENPREVPGETDEALPVHQDGSAKALIIPILGLALTVIVAMFITGAMTGGSVDIFSIFENTLVTHSLVIGGVVGLVLSLFYFFKDTRHNSDFGKSEIWLGVKTGFMAMFPAILVLTLAWMIGDLIGQLGTGELLGAMVEQSSLPTGVLLAVVFAVACLMALATGTSWGSFGILIPITGEIMISLGATDLLLPSIAAVLAGAVFGDHCSPISDSTILSSTGAGCNHIVHVMTQLPYAVLSALIALVGYLVLGLTSSLLLSLGALLVLIILVFVVAKVVYTPIARRNTQS</sequence>
<keyword evidence="3 6" id="KW-0812">Transmembrane</keyword>
<dbReference type="GO" id="GO:0005886">
    <property type="term" value="C:plasma membrane"/>
    <property type="evidence" value="ECO:0007669"/>
    <property type="project" value="UniProtKB-SubCell"/>
</dbReference>
<protein>
    <submittedName>
        <fullName evidence="8">Na+/H+ antiporter NhaC family protein</fullName>
    </submittedName>
</protein>
<feature type="transmembrane region" description="Helical" evidence="6">
    <location>
        <begin position="268"/>
        <end position="292"/>
    </location>
</feature>
<evidence type="ECO:0000256" key="1">
    <source>
        <dbReference type="ARBA" id="ARBA00004651"/>
    </source>
</evidence>
<keyword evidence="9" id="KW-1185">Reference proteome</keyword>
<gene>
    <name evidence="8" type="ORF">FO441_00175</name>
</gene>
<dbReference type="Pfam" id="PF03553">
    <property type="entry name" value="Na_H_antiporter"/>
    <property type="match status" value="1"/>
</dbReference>
<organism evidence="8 9">
    <name type="scientific">Salinicoccus cyprini</name>
    <dbReference type="NCBI Taxonomy" id="2493691"/>
    <lineage>
        <taxon>Bacteria</taxon>
        <taxon>Bacillati</taxon>
        <taxon>Bacillota</taxon>
        <taxon>Bacilli</taxon>
        <taxon>Bacillales</taxon>
        <taxon>Staphylococcaceae</taxon>
        <taxon>Salinicoccus</taxon>
    </lineage>
</organism>
<dbReference type="OrthoDB" id="9762978at2"/>
<dbReference type="PANTHER" id="PTHR43478:SF1">
    <property type="entry name" value="NA+_H+ ANTIPORTER NHAC-LIKE C-TERMINAL DOMAIN-CONTAINING PROTEIN"/>
    <property type="match status" value="1"/>
</dbReference>
<feature type="domain" description="Na+/H+ antiporter NhaC-like C-terminal" evidence="7">
    <location>
        <begin position="166"/>
        <end position="494"/>
    </location>
</feature>
<proteinExistence type="predicted"/>
<comment type="subcellular location">
    <subcellularLocation>
        <location evidence="1">Cell membrane</location>
        <topology evidence="1">Multi-pass membrane protein</topology>
    </subcellularLocation>
</comment>
<keyword evidence="5 6" id="KW-0472">Membrane</keyword>
<evidence type="ECO:0000256" key="4">
    <source>
        <dbReference type="ARBA" id="ARBA00022989"/>
    </source>
</evidence>
<evidence type="ECO:0000256" key="6">
    <source>
        <dbReference type="SAM" id="Phobius"/>
    </source>
</evidence>
<dbReference type="PANTHER" id="PTHR43478">
    <property type="entry name" value="NA+/H+ ANTIPORTER-RELATED"/>
    <property type="match status" value="1"/>
</dbReference>
<keyword evidence="4 6" id="KW-1133">Transmembrane helix</keyword>